<proteinExistence type="predicted"/>
<comment type="caution">
    <text evidence="1">The sequence shown here is derived from an EMBL/GenBank/DDBJ whole genome shotgun (WGS) entry which is preliminary data.</text>
</comment>
<gene>
    <name evidence="1" type="ORF">FKR81_41370</name>
</gene>
<dbReference type="Gene3D" id="3.30.1780.10">
    <property type="entry name" value="ornithine cyclodeaminase, domain 1"/>
    <property type="match status" value="1"/>
</dbReference>
<dbReference type="Proteomes" id="UP000316639">
    <property type="component" value="Unassembled WGS sequence"/>
</dbReference>
<dbReference type="PANTHER" id="PTHR13812:SF19">
    <property type="entry name" value="KETIMINE REDUCTASE MU-CRYSTALLIN"/>
    <property type="match status" value="1"/>
</dbReference>
<reference evidence="1 2" key="1">
    <citation type="submission" date="2019-07" db="EMBL/GenBank/DDBJ databases">
        <title>Lentzea xizangensis sp. nov., isolated from Qinghai-Tibetan Plateau Soils.</title>
        <authorList>
            <person name="Huang J."/>
        </authorList>
    </citation>
    <scope>NUCLEOTIDE SEQUENCE [LARGE SCALE GENOMIC DNA]</scope>
    <source>
        <strain evidence="1 2">FXJ1.1311</strain>
    </source>
</reference>
<dbReference type="OrthoDB" id="3814544at2"/>
<dbReference type="PANTHER" id="PTHR13812">
    <property type="entry name" value="KETIMINE REDUCTASE MU-CRYSTALLIN"/>
    <property type="match status" value="1"/>
</dbReference>
<organism evidence="1 2">
    <name type="scientific">Lentzea tibetensis</name>
    <dbReference type="NCBI Taxonomy" id="2591470"/>
    <lineage>
        <taxon>Bacteria</taxon>
        <taxon>Bacillati</taxon>
        <taxon>Actinomycetota</taxon>
        <taxon>Actinomycetes</taxon>
        <taxon>Pseudonocardiales</taxon>
        <taxon>Pseudonocardiaceae</taxon>
        <taxon>Lentzea</taxon>
    </lineage>
</organism>
<protein>
    <submittedName>
        <fullName evidence="1">Ornithine cyclodeaminase family protein</fullName>
    </submittedName>
</protein>
<evidence type="ECO:0000313" key="2">
    <source>
        <dbReference type="Proteomes" id="UP000316639"/>
    </source>
</evidence>
<accession>A0A563EFM5</accession>
<dbReference type="AlphaFoldDB" id="A0A563EFM5"/>
<evidence type="ECO:0000313" key="1">
    <source>
        <dbReference type="EMBL" id="TWP44382.1"/>
    </source>
</evidence>
<dbReference type="Gene3D" id="3.40.50.720">
    <property type="entry name" value="NAD(P)-binding Rossmann-like Domain"/>
    <property type="match status" value="1"/>
</dbReference>
<name>A0A563EFM5_9PSEU</name>
<dbReference type="EMBL" id="VOBR01000052">
    <property type="protein sequence ID" value="TWP44382.1"/>
    <property type="molecule type" value="Genomic_DNA"/>
</dbReference>
<dbReference type="SUPFAM" id="SSF51735">
    <property type="entry name" value="NAD(P)-binding Rossmann-fold domains"/>
    <property type="match status" value="1"/>
</dbReference>
<dbReference type="InterPro" id="IPR003462">
    <property type="entry name" value="ODC_Mu_crystall"/>
</dbReference>
<dbReference type="InterPro" id="IPR036291">
    <property type="entry name" value="NAD(P)-bd_dom_sf"/>
</dbReference>
<dbReference type="GO" id="GO:0005737">
    <property type="term" value="C:cytoplasm"/>
    <property type="evidence" value="ECO:0007669"/>
    <property type="project" value="TreeGrafter"/>
</dbReference>
<sequence>MAATIDAVRDAFLELSMGHFVQPQRLVFADGHALVMTAHHTPSRSTVVKTLSIEPGRDPVITGTVVYSDPDTQFTANAAPLTAMRTGAVVGVATDLLADAGASHLALIGAGAQALDQVRAVHAVRPLRKLTVHSRTPAKAEALLEELSLELPGTALDTASSAADAVSSADVVCTATPATDPLFPAEALPERVHVNAIGSYLPGMRELPEELLTTCDLLVVDEVAAALAEAGEIIHAVQAGTLPVDRLVELGAAVGDPPIARGRTVFKSVGVGCQDWAVARLLSRPSSSG</sequence>
<dbReference type="PIRSF" id="PIRSF001439">
    <property type="entry name" value="CryM"/>
    <property type="match status" value="1"/>
</dbReference>
<dbReference type="Pfam" id="PF02423">
    <property type="entry name" value="OCD_Mu_crystall"/>
    <property type="match status" value="1"/>
</dbReference>
<keyword evidence="2" id="KW-1185">Reference proteome</keyword>
<dbReference type="InterPro" id="IPR023401">
    <property type="entry name" value="ODC_N"/>
</dbReference>